<dbReference type="AlphaFoldDB" id="A0AA35S0M3"/>
<organism evidence="1 2">
    <name type="scientific">Geodia barretti</name>
    <name type="common">Barrett's horny sponge</name>
    <dbReference type="NCBI Taxonomy" id="519541"/>
    <lineage>
        <taxon>Eukaryota</taxon>
        <taxon>Metazoa</taxon>
        <taxon>Porifera</taxon>
        <taxon>Demospongiae</taxon>
        <taxon>Heteroscleromorpha</taxon>
        <taxon>Tetractinellida</taxon>
        <taxon>Astrophorina</taxon>
        <taxon>Geodiidae</taxon>
        <taxon>Geodia</taxon>
    </lineage>
</organism>
<protein>
    <submittedName>
        <fullName evidence="1">Uncharacterized protein</fullName>
    </submittedName>
</protein>
<evidence type="ECO:0000313" key="1">
    <source>
        <dbReference type="EMBL" id="CAI8020403.1"/>
    </source>
</evidence>
<gene>
    <name evidence="1" type="ORF">GBAR_LOCUS12210</name>
</gene>
<keyword evidence="2" id="KW-1185">Reference proteome</keyword>
<dbReference type="EMBL" id="CASHTH010001826">
    <property type="protein sequence ID" value="CAI8020403.1"/>
    <property type="molecule type" value="Genomic_DNA"/>
</dbReference>
<proteinExistence type="predicted"/>
<reference evidence="1" key="1">
    <citation type="submission" date="2023-03" db="EMBL/GenBank/DDBJ databases">
        <authorList>
            <person name="Steffen K."/>
            <person name="Cardenas P."/>
        </authorList>
    </citation>
    <scope>NUCLEOTIDE SEQUENCE</scope>
</reference>
<comment type="caution">
    <text evidence="1">The sequence shown here is derived from an EMBL/GenBank/DDBJ whole genome shotgun (WGS) entry which is preliminary data.</text>
</comment>
<accession>A0AA35S0M3</accession>
<sequence length="37" mass="4320">MNSAKTLVSGELLRVTVQRPWFRPSLFKSKQFQIRLG</sequence>
<evidence type="ECO:0000313" key="2">
    <source>
        <dbReference type="Proteomes" id="UP001174909"/>
    </source>
</evidence>
<name>A0AA35S0M3_GEOBA</name>
<dbReference type="Proteomes" id="UP001174909">
    <property type="component" value="Unassembled WGS sequence"/>
</dbReference>